<feature type="non-terminal residue" evidence="1">
    <location>
        <position position="64"/>
    </location>
</feature>
<comment type="caution">
    <text evidence="1">The sequence shown here is derived from an EMBL/GenBank/DDBJ whole genome shotgun (WGS) entry which is preliminary data.</text>
</comment>
<sequence>MSLAVSCSLLLACGQSSAQKDRRENVLVITKGGVYSGSYRSLDSSVPCVRIATTEPVQLVNCTL</sequence>
<name>A0ABS3TDU4_9BACT</name>
<reference evidence="1 2" key="1">
    <citation type="submission" date="2021-03" db="EMBL/GenBank/DDBJ databases">
        <authorList>
            <person name="Kim M.K."/>
        </authorList>
    </citation>
    <scope>NUCLEOTIDE SEQUENCE [LARGE SCALE GENOMIC DNA]</scope>
    <source>
        <strain evidence="1 2">BT507</strain>
    </source>
</reference>
<dbReference type="Proteomes" id="UP000670527">
    <property type="component" value="Unassembled WGS sequence"/>
</dbReference>
<gene>
    <name evidence="1" type="ORF">J4D97_14280</name>
</gene>
<proteinExistence type="predicted"/>
<evidence type="ECO:0000313" key="1">
    <source>
        <dbReference type="EMBL" id="MBO3271824.1"/>
    </source>
</evidence>
<accession>A0ABS3TDU4</accession>
<organism evidence="1 2">
    <name type="scientific">Hymenobacter defluvii</name>
    <dbReference type="NCBI Taxonomy" id="2054411"/>
    <lineage>
        <taxon>Bacteria</taxon>
        <taxon>Pseudomonadati</taxon>
        <taxon>Bacteroidota</taxon>
        <taxon>Cytophagia</taxon>
        <taxon>Cytophagales</taxon>
        <taxon>Hymenobacteraceae</taxon>
        <taxon>Hymenobacter</taxon>
    </lineage>
</organism>
<evidence type="ECO:0000313" key="2">
    <source>
        <dbReference type="Proteomes" id="UP000670527"/>
    </source>
</evidence>
<protein>
    <submittedName>
        <fullName evidence="1">Uncharacterized protein</fullName>
    </submittedName>
</protein>
<dbReference type="EMBL" id="JAGETX010000007">
    <property type="protein sequence ID" value="MBO3271824.1"/>
    <property type="molecule type" value="Genomic_DNA"/>
</dbReference>
<keyword evidence="2" id="KW-1185">Reference proteome</keyword>